<dbReference type="EMBL" id="ASSY01000010">
    <property type="protein sequence ID" value="EOS49967.1"/>
    <property type="molecule type" value="Genomic_DNA"/>
</dbReference>
<keyword evidence="5" id="KW-1185">Reference proteome</keyword>
<protein>
    <recommendedName>
        <fullName evidence="2">dTDP-4-dehydrorhamnose reductase</fullName>
        <ecNumber evidence="2">1.1.1.133</ecNumber>
    </recommendedName>
</protein>
<keyword evidence="2" id="KW-0521">NADP</keyword>
<accession>R9L2I5</accession>
<dbReference type="RefSeq" id="WP_016310603.1">
    <property type="nucleotide sequence ID" value="NZ_KE159646.1"/>
</dbReference>
<dbReference type="PANTHER" id="PTHR10491:SF4">
    <property type="entry name" value="METHIONINE ADENOSYLTRANSFERASE 2 SUBUNIT BETA"/>
    <property type="match status" value="1"/>
</dbReference>
<dbReference type="STRING" id="1235794.C811_02432"/>
<dbReference type="Pfam" id="PF04321">
    <property type="entry name" value="RmlD_sub_bind"/>
    <property type="match status" value="1"/>
</dbReference>
<dbReference type="PATRIC" id="fig|1235794.3.peg.2405"/>
<evidence type="ECO:0000259" key="3">
    <source>
        <dbReference type="Pfam" id="PF04321"/>
    </source>
</evidence>
<comment type="function">
    <text evidence="2">Catalyzes the reduction of dTDP-6-deoxy-L-lyxo-4-hexulose to yield dTDP-L-rhamnose.</text>
</comment>
<dbReference type="EC" id="1.1.1.133" evidence="2"/>
<sequence length="284" mass="30829">MHMGPRKVIWIAGASGRVGQAVERLLDHGDYVIITTDTELDVTDHEAVLQYVAVNRPNIVINCAAMTDEAACEAHPVEAYRVNAMGARNLAAAAWSVGASIVQLTCDDVFADQGGERNEFDATPPRESVCAKSKIAGENFVRELNPKHVIVRSDWIYGAEPGYWLDSLLMAARTGAPFAVTTDQLASPTSVTTLAACIVALIESEEYGLFHAADRGVTSRYDFAREVLRLAGLSESCLVPESDPAAARTVRLANLMLTMTGIFTMPAWQDDLRTYLAAQDLLVR</sequence>
<dbReference type="InterPro" id="IPR029903">
    <property type="entry name" value="RmlD-like-bd"/>
</dbReference>
<feature type="domain" description="RmlD-like substrate binding" evidence="3">
    <location>
        <begin position="9"/>
        <end position="278"/>
    </location>
</feature>
<comment type="caution">
    <text evidence="4">The sequence shown here is derived from an EMBL/GenBank/DDBJ whole genome shotgun (WGS) entry which is preliminary data.</text>
</comment>
<evidence type="ECO:0000313" key="4">
    <source>
        <dbReference type="EMBL" id="EOS49967.1"/>
    </source>
</evidence>
<dbReference type="InterPro" id="IPR005913">
    <property type="entry name" value="dTDP_dehydrorham_reduct"/>
</dbReference>
<dbReference type="Gene3D" id="3.40.50.720">
    <property type="entry name" value="NAD(P)-binding Rossmann-like Domain"/>
    <property type="match status" value="1"/>
</dbReference>
<gene>
    <name evidence="4" type="ORF">C811_02432</name>
</gene>
<dbReference type="HOGENOM" id="CLU_045518_1_2_11"/>
<proteinExistence type="inferred from homology"/>
<name>R9L2I5_9ACTN</name>
<comment type="pathway">
    <text evidence="2">Carbohydrate biosynthesis; dTDP-L-rhamnose biosynthesis.</text>
</comment>
<dbReference type="GeneID" id="82191763"/>
<keyword evidence="2" id="KW-0560">Oxidoreductase</keyword>
<dbReference type="AlphaFoldDB" id="R9L2I5"/>
<comment type="similarity">
    <text evidence="1 2">Belongs to the dTDP-4-dehydrorhamnose reductase family.</text>
</comment>
<evidence type="ECO:0000313" key="5">
    <source>
        <dbReference type="Proteomes" id="UP000014204"/>
    </source>
</evidence>
<dbReference type="GO" id="GO:0019305">
    <property type="term" value="P:dTDP-rhamnose biosynthetic process"/>
    <property type="evidence" value="ECO:0007669"/>
    <property type="project" value="UniProtKB-UniPathway"/>
</dbReference>
<dbReference type="PANTHER" id="PTHR10491">
    <property type="entry name" value="DTDP-4-DEHYDRORHAMNOSE REDUCTASE"/>
    <property type="match status" value="1"/>
</dbReference>
<dbReference type="InterPro" id="IPR036291">
    <property type="entry name" value="NAD(P)-bd_dom_sf"/>
</dbReference>
<dbReference type="CDD" id="cd05254">
    <property type="entry name" value="dTDP_HR_like_SDR_e"/>
    <property type="match status" value="1"/>
</dbReference>
<dbReference type="eggNOG" id="COG1091">
    <property type="taxonomic scope" value="Bacteria"/>
</dbReference>
<dbReference type="UniPathway" id="UPA00124"/>
<dbReference type="SUPFAM" id="SSF51735">
    <property type="entry name" value="NAD(P)-binding Rossmann-fold domains"/>
    <property type="match status" value="1"/>
</dbReference>
<organism evidence="4 5">
    <name type="scientific">Adlercreutzia caecimuris B7</name>
    <dbReference type="NCBI Taxonomy" id="1235794"/>
    <lineage>
        <taxon>Bacteria</taxon>
        <taxon>Bacillati</taxon>
        <taxon>Actinomycetota</taxon>
        <taxon>Coriobacteriia</taxon>
        <taxon>Eggerthellales</taxon>
        <taxon>Eggerthellaceae</taxon>
        <taxon>Adlercreutzia</taxon>
    </lineage>
</organism>
<evidence type="ECO:0000256" key="1">
    <source>
        <dbReference type="ARBA" id="ARBA00010944"/>
    </source>
</evidence>
<dbReference type="Proteomes" id="UP000014204">
    <property type="component" value="Unassembled WGS sequence"/>
</dbReference>
<reference evidence="4 5" key="1">
    <citation type="submission" date="2013-04" db="EMBL/GenBank/DDBJ databases">
        <title>The Genome Sequence of Enterorhabdus caecimuris B7.</title>
        <authorList>
            <consortium name="The Broad Institute Genomics Platform"/>
            <consortium name="The Broad Institute Genome Sequencing Center for Infectious Disease"/>
            <person name="Earl A."/>
            <person name="Xavier R."/>
            <person name="Elson C."/>
            <person name="Duck W."/>
            <person name="Walker B."/>
            <person name="Young S."/>
            <person name="Zeng Q."/>
            <person name="Gargeya S."/>
            <person name="Fitzgerald M."/>
            <person name="Haas B."/>
            <person name="Abouelleil A."/>
            <person name="Allen A.W."/>
            <person name="Alvarado L."/>
            <person name="Arachchi H.M."/>
            <person name="Berlin A.M."/>
            <person name="Chapman S.B."/>
            <person name="Gainer-Dewar J."/>
            <person name="Goldberg J."/>
            <person name="Griggs A."/>
            <person name="Gujja S."/>
            <person name="Hansen M."/>
            <person name="Howarth C."/>
            <person name="Imamovic A."/>
            <person name="Ireland A."/>
            <person name="Larimer J."/>
            <person name="McCowan C."/>
            <person name="Murphy C."/>
            <person name="Pearson M."/>
            <person name="Poon T.W."/>
            <person name="Priest M."/>
            <person name="Roberts A."/>
            <person name="Saif S."/>
            <person name="Shea T."/>
            <person name="Sisk P."/>
            <person name="Sykes S."/>
            <person name="Wortman J."/>
            <person name="Nusbaum C."/>
            <person name="Birren B."/>
        </authorList>
    </citation>
    <scope>NUCLEOTIDE SEQUENCE [LARGE SCALE GENOMIC DNA]</scope>
    <source>
        <strain evidence="4 5">B7</strain>
    </source>
</reference>
<dbReference type="GO" id="GO:0008831">
    <property type="term" value="F:dTDP-4-dehydrorhamnose reductase activity"/>
    <property type="evidence" value="ECO:0007669"/>
    <property type="project" value="UniProtKB-EC"/>
</dbReference>
<evidence type="ECO:0000256" key="2">
    <source>
        <dbReference type="RuleBase" id="RU364082"/>
    </source>
</evidence>
<dbReference type="Gene3D" id="3.90.25.10">
    <property type="entry name" value="UDP-galactose 4-epimerase, domain 1"/>
    <property type="match status" value="1"/>
</dbReference>